<gene>
    <name evidence="2" type="ORF">I573_01503</name>
</gene>
<evidence type="ECO:0000313" key="3">
    <source>
        <dbReference type="Proteomes" id="UP000015961"/>
    </source>
</evidence>
<name>S0KQJ1_9ENTE</name>
<dbReference type="PATRIC" id="fig|1140003.3.peg.1134"/>
<feature type="domain" description="Thioredoxin-like fold" evidence="1">
    <location>
        <begin position="13"/>
        <end position="170"/>
    </location>
</feature>
<organism evidence="2 3">
    <name type="scientific">Enterococcus sulfureus ATCC 49903</name>
    <dbReference type="NCBI Taxonomy" id="1140003"/>
    <lineage>
        <taxon>Bacteria</taxon>
        <taxon>Bacillati</taxon>
        <taxon>Bacillota</taxon>
        <taxon>Bacilli</taxon>
        <taxon>Lactobacillales</taxon>
        <taxon>Enterococcaceae</taxon>
        <taxon>Enterococcus</taxon>
    </lineage>
</organism>
<dbReference type="SUPFAM" id="SSF52833">
    <property type="entry name" value="Thioredoxin-like"/>
    <property type="match status" value="1"/>
</dbReference>
<comment type="caution">
    <text evidence="2">The sequence shown here is derived from an EMBL/GenBank/DDBJ whole genome shotgun (WGS) entry which is preliminary data.</text>
</comment>
<dbReference type="STRING" id="1140003.OMY_01177"/>
<dbReference type="EMBL" id="ASWO01000005">
    <property type="protein sequence ID" value="EOT83778.1"/>
    <property type="molecule type" value="Genomic_DNA"/>
</dbReference>
<dbReference type="eggNOG" id="COG1651">
    <property type="taxonomic scope" value="Bacteria"/>
</dbReference>
<dbReference type="Pfam" id="PF13462">
    <property type="entry name" value="Thioredoxin_4"/>
    <property type="match status" value="1"/>
</dbReference>
<evidence type="ECO:0000259" key="1">
    <source>
        <dbReference type="Pfam" id="PF13462"/>
    </source>
</evidence>
<dbReference type="Gene3D" id="3.40.30.10">
    <property type="entry name" value="Glutaredoxin"/>
    <property type="match status" value="1"/>
</dbReference>
<dbReference type="Gene3D" id="1.10.1200.90">
    <property type="entry name" value="DsbA-like domain"/>
    <property type="match status" value="1"/>
</dbReference>
<dbReference type="InterPro" id="IPR012336">
    <property type="entry name" value="Thioredoxin-like_fold"/>
</dbReference>
<evidence type="ECO:0000313" key="2">
    <source>
        <dbReference type="EMBL" id="EOT83778.1"/>
    </source>
</evidence>
<sequence length="171" mass="19586">MDISVIKPEATNTKTGIKIGDNEERIMIEFVNLRCPYCKKWFQDSKEYLAQAVAQDRLSRLIKLTDRQKESLQRGNVMHRYVTTDNAQTALAEIEKIFDTQDQWGNLSLEEVAAFAENTLGLTEHNHAEYAQEITQESEAAVIKFVPTILFDGHIFDESISKEELATFVEQ</sequence>
<accession>S0KQJ1</accession>
<dbReference type="OrthoDB" id="117402at2"/>
<dbReference type="InterPro" id="IPR036249">
    <property type="entry name" value="Thioredoxin-like_sf"/>
</dbReference>
<dbReference type="RefSeq" id="WP_016185629.1">
    <property type="nucleotide sequence ID" value="NZ_ASWO01000005.1"/>
</dbReference>
<protein>
    <recommendedName>
        <fullName evidence="1">Thioredoxin-like fold domain-containing protein</fullName>
    </recommendedName>
</protein>
<reference evidence="2 3" key="1">
    <citation type="submission" date="2013-03" db="EMBL/GenBank/DDBJ databases">
        <title>The Genome Sequence of Enterococcus sulfureus ATCC_49903 (PacBio/Illumina hybrid assembly).</title>
        <authorList>
            <consortium name="The Broad Institute Genomics Platform"/>
            <consortium name="The Broad Institute Genome Sequencing Center for Infectious Disease"/>
            <person name="Earl A."/>
            <person name="Russ C."/>
            <person name="Gilmore M."/>
            <person name="Surin D."/>
            <person name="Walker B."/>
            <person name="Young S."/>
            <person name="Zeng Q."/>
            <person name="Gargeya S."/>
            <person name="Fitzgerald M."/>
            <person name="Haas B."/>
            <person name="Abouelleil A."/>
            <person name="Allen A.W."/>
            <person name="Alvarado L."/>
            <person name="Arachchi H.M."/>
            <person name="Berlin A.M."/>
            <person name="Chapman S.B."/>
            <person name="Gainer-Dewar J."/>
            <person name="Goldberg J."/>
            <person name="Griggs A."/>
            <person name="Gujja S."/>
            <person name="Hansen M."/>
            <person name="Howarth C."/>
            <person name="Imamovic A."/>
            <person name="Ireland A."/>
            <person name="Larimer J."/>
            <person name="McCowan C."/>
            <person name="Murphy C."/>
            <person name="Pearson M."/>
            <person name="Poon T.W."/>
            <person name="Priest M."/>
            <person name="Roberts A."/>
            <person name="Saif S."/>
            <person name="Shea T."/>
            <person name="Sisk P."/>
            <person name="Sykes S."/>
            <person name="Wortman J."/>
            <person name="Nusbaum C."/>
            <person name="Birren B."/>
        </authorList>
    </citation>
    <scope>NUCLEOTIDE SEQUENCE [LARGE SCALE GENOMIC DNA]</scope>
    <source>
        <strain evidence="2 3">ATCC 49903</strain>
    </source>
</reference>
<dbReference type="AlphaFoldDB" id="S0KQJ1"/>
<proteinExistence type="predicted"/>
<keyword evidence="3" id="KW-1185">Reference proteome</keyword>
<dbReference type="Proteomes" id="UP000015961">
    <property type="component" value="Unassembled WGS sequence"/>
</dbReference>